<organism evidence="2 3">
    <name type="scientific">Paramagnetospirillum marisnigri</name>
    <dbReference type="NCBI Taxonomy" id="1285242"/>
    <lineage>
        <taxon>Bacteria</taxon>
        <taxon>Pseudomonadati</taxon>
        <taxon>Pseudomonadota</taxon>
        <taxon>Alphaproteobacteria</taxon>
        <taxon>Rhodospirillales</taxon>
        <taxon>Magnetospirillaceae</taxon>
        <taxon>Paramagnetospirillum</taxon>
    </lineage>
</organism>
<dbReference type="Proteomes" id="UP000078428">
    <property type="component" value="Unassembled WGS sequence"/>
</dbReference>
<keyword evidence="1" id="KW-0472">Membrane</keyword>
<evidence type="ECO:0000313" key="3">
    <source>
        <dbReference type="Proteomes" id="UP000078428"/>
    </source>
</evidence>
<dbReference type="STRING" id="1285242.A6A04_14995"/>
<dbReference type="Pfam" id="PF23858">
    <property type="entry name" value="DUF7220"/>
    <property type="match status" value="1"/>
</dbReference>
<comment type="caution">
    <text evidence="2">The sequence shown here is derived from an EMBL/GenBank/DDBJ whole genome shotgun (WGS) entry which is preliminary data.</text>
</comment>
<dbReference type="AlphaFoldDB" id="A0A178MTK6"/>
<dbReference type="InterPro" id="IPR055644">
    <property type="entry name" value="DUF7220"/>
</dbReference>
<reference evidence="2 3" key="1">
    <citation type="submission" date="2016-04" db="EMBL/GenBank/DDBJ databases">
        <title>Draft genome sequence of freshwater magnetotactic bacteria Magnetospirillum marisnigri SP-1 and Magnetospirillum moscoviense BB-1.</title>
        <authorList>
            <person name="Koziaeva V."/>
            <person name="Dziuba M.V."/>
            <person name="Ivanov T.M."/>
            <person name="Kuznetsov B."/>
            <person name="Grouzdev D.S."/>
        </authorList>
    </citation>
    <scope>NUCLEOTIDE SEQUENCE [LARGE SCALE GENOMIC DNA]</scope>
    <source>
        <strain evidence="2 3">SP-1</strain>
    </source>
</reference>
<evidence type="ECO:0000256" key="1">
    <source>
        <dbReference type="SAM" id="Phobius"/>
    </source>
</evidence>
<protein>
    <recommendedName>
        <fullName evidence="4">Cation-transporting P-type ATPase C-terminal domain-containing protein</fullName>
    </recommendedName>
</protein>
<evidence type="ECO:0008006" key="4">
    <source>
        <dbReference type="Google" id="ProtNLM"/>
    </source>
</evidence>
<dbReference type="OrthoDB" id="7361160at2"/>
<dbReference type="EMBL" id="LWQT01000041">
    <property type="protein sequence ID" value="OAN53020.1"/>
    <property type="molecule type" value="Genomic_DNA"/>
</dbReference>
<accession>A0A178MTK6</accession>
<gene>
    <name evidence="2" type="ORF">A6A04_14995</name>
</gene>
<name>A0A178MTK6_9PROT</name>
<keyword evidence="1" id="KW-0812">Transmembrane</keyword>
<proteinExistence type="predicted"/>
<feature type="transmembrane region" description="Helical" evidence="1">
    <location>
        <begin position="12"/>
        <end position="38"/>
    </location>
</feature>
<sequence>MHQSRRMSMVEAAANVVIGYGIAVATQVLVFPIFGIHITMADDLAIGLVFAVVSLARGFMLRRVFERLR</sequence>
<feature type="transmembrane region" description="Helical" evidence="1">
    <location>
        <begin position="44"/>
        <end position="65"/>
    </location>
</feature>
<keyword evidence="3" id="KW-1185">Reference proteome</keyword>
<evidence type="ECO:0000313" key="2">
    <source>
        <dbReference type="EMBL" id="OAN53020.1"/>
    </source>
</evidence>
<keyword evidence="1" id="KW-1133">Transmembrane helix</keyword>